<dbReference type="Proteomes" id="UP000176329">
    <property type="component" value="Unassembled WGS sequence"/>
</dbReference>
<evidence type="ECO:0000313" key="2">
    <source>
        <dbReference type="EMBL" id="OGH62212.1"/>
    </source>
</evidence>
<accession>A0A1F6LS58</accession>
<gene>
    <name evidence="2" type="ORF">A2848_00600</name>
</gene>
<evidence type="ECO:0000256" key="1">
    <source>
        <dbReference type="SAM" id="MobiDB-lite"/>
    </source>
</evidence>
<proteinExistence type="predicted"/>
<organism evidence="2 3">
    <name type="scientific">Candidatus Magasanikbacteria bacterium RIFCSPHIGHO2_01_FULL_50_8</name>
    <dbReference type="NCBI Taxonomy" id="1798674"/>
    <lineage>
        <taxon>Bacteria</taxon>
        <taxon>Candidatus Magasanikiibacteriota</taxon>
    </lineage>
</organism>
<comment type="caution">
    <text evidence="2">The sequence shown here is derived from an EMBL/GenBank/DDBJ whole genome shotgun (WGS) entry which is preliminary data.</text>
</comment>
<dbReference type="AlphaFoldDB" id="A0A1F6LS58"/>
<reference evidence="2 3" key="1">
    <citation type="journal article" date="2016" name="Nat. Commun.">
        <title>Thousands of microbial genomes shed light on interconnected biogeochemical processes in an aquifer system.</title>
        <authorList>
            <person name="Anantharaman K."/>
            <person name="Brown C.T."/>
            <person name="Hug L.A."/>
            <person name="Sharon I."/>
            <person name="Castelle C.J."/>
            <person name="Probst A.J."/>
            <person name="Thomas B.C."/>
            <person name="Singh A."/>
            <person name="Wilkins M.J."/>
            <person name="Karaoz U."/>
            <person name="Brodie E.L."/>
            <person name="Williams K.H."/>
            <person name="Hubbard S.S."/>
            <person name="Banfield J.F."/>
        </authorList>
    </citation>
    <scope>NUCLEOTIDE SEQUENCE [LARGE SCALE GENOMIC DNA]</scope>
</reference>
<sequence length="64" mass="6929">MKIEEPKLLPTDVSADGSSDETIAELLGGEETTPDTQKPVKPEYADTQVVRMVRINPDGTKTNA</sequence>
<name>A0A1F6LS58_9BACT</name>
<protein>
    <submittedName>
        <fullName evidence="2">Uncharacterized protein</fullName>
    </submittedName>
</protein>
<evidence type="ECO:0000313" key="3">
    <source>
        <dbReference type="Proteomes" id="UP000176329"/>
    </source>
</evidence>
<dbReference type="EMBL" id="MFPV01000017">
    <property type="protein sequence ID" value="OGH62212.1"/>
    <property type="molecule type" value="Genomic_DNA"/>
</dbReference>
<feature type="region of interest" description="Disordered" evidence="1">
    <location>
        <begin position="1"/>
        <end position="20"/>
    </location>
</feature>